<accession>A0A851HGX3</accession>
<reference evidence="1 2" key="1">
    <citation type="submission" date="2020-06" db="EMBL/GenBank/DDBJ databases">
        <title>Draft genome sequence of Candidatus Phytoplasma pruni (X-disease group, subgroup 16SrIII-B) strain ChTDIII from Argentina.</title>
        <authorList>
            <person name="Fernandez F.D."/>
            <person name="Zuebert C."/>
            <person name="Huettel B."/>
            <person name="Kube M."/>
            <person name="Conci L.R."/>
        </authorList>
    </citation>
    <scope>NUCLEOTIDE SEQUENCE [LARGE SCALE GENOMIC DNA]</scope>
    <source>
        <strain evidence="1 2">ChTDIII</strain>
    </source>
</reference>
<gene>
    <name evidence="1" type="ORF">HR065_02120</name>
</gene>
<dbReference type="Proteomes" id="UP000568109">
    <property type="component" value="Unassembled WGS sequence"/>
</dbReference>
<evidence type="ECO:0000313" key="2">
    <source>
        <dbReference type="Proteomes" id="UP000568109"/>
    </source>
</evidence>
<proteinExistence type="predicted"/>
<protein>
    <submittedName>
        <fullName evidence="1">Uncharacterized protein</fullName>
    </submittedName>
</protein>
<organism evidence="1 2">
    <name type="scientific">Candidatus Phytoplasma pruni</name>
    <dbReference type="NCBI Taxonomy" id="479893"/>
    <lineage>
        <taxon>Bacteria</taxon>
        <taxon>Bacillati</taxon>
        <taxon>Mycoplasmatota</taxon>
        <taxon>Mollicutes</taxon>
        <taxon>Acholeplasmatales</taxon>
        <taxon>Acholeplasmataceae</taxon>
        <taxon>Candidatus Phytoplasma</taxon>
        <taxon>16SrIII (X-disease group)</taxon>
    </lineage>
</organism>
<dbReference type="EMBL" id="JABUOH010000047">
    <property type="protein sequence ID" value="NWN45870.1"/>
    <property type="molecule type" value="Genomic_DNA"/>
</dbReference>
<comment type="caution">
    <text evidence="1">The sequence shown here is derived from an EMBL/GenBank/DDBJ whole genome shotgun (WGS) entry which is preliminary data.</text>
</comment>
<sequence length="61" mass="6969">MANKFNAANLFEVANYIIDKGAGATILKMQKLVYYSHAQYLVKQEKTRLSGLVSRLFIFLK</sequence>
<dbReference type="RefSeq" id="WP_178734251.1">
    <property type="nucleotide sequence ID" value="NZ_JABUOH010000047.1"/>
</dbReference>
<dbReference type="AlphaFoldDB" id="A0A851HGX3"/>
<evidence type="ECO:0000313" key="1">
    <source>
        <dbReference type="EMBL" id="NWN45870.1"/>
    </source>
</evidence>
<keyword evidence="2" id="KW-1185">Reference proteome</keyword>
<name>A0A851HGX3_9MOLU</name>